<evidence type="ECO:0000313" key="4">
    <source>
        <dbReference type="Proteomes" id="UP000611521"/>
    </source>
</evidence>
<dbReference type="RefSeq" id="WP_191712335.1">
    <property type="nucleotide sequence ID" value="NZ_JACSPX010000001.1"/>
</dbReference>
<dbReference type="EMBL" id="JACSPX010000001">
    <property type="protein sequence ID" value="MBD8011677.1"/>
    <property type="molecule type" value="Genomic_DNA"/>
</dbReference>
<evidence type="ECO:0000256" key="2">
    <source>
        <dbReference type="SAM" id="Phobius"/>
    </source>
</evidence>
<dbReference type="Proteomes" id="UP000611521">
    <property type="component" value="Unassembled WGS sequence"/>
</dbReference>
<keyword evidence="2" id="KW-1133">Transmembrane helix</keyword>
<evidence type="ECO:0000313" key="3">
    <source>
        <dbReference type="EMBL" id="MBD8011677.1"/>
    </source>
</evidence>
<proteinExistence type="predicted"/>
<feature type="region of interest" description="Disordered" evidence="1">
    <location>
        <begin position="289"/>
        <end position="311"/>
    </location>
</feature>
<feature type="transmembrane region" description="Helical" evidence="2">
    <location>
        <begin position="21"/>
        <end position="44"/>
    </location>
</feature>
<accession>A0ABR8W3V0</accession>
<sequence>MRGRSVDGGSAWWRRPWFWGLVVLLPPVAAMLVWSLVVLVWIGLHTLAGLPLPPAIEETVPLGAVGDTFGGLLGPILNTLVLVVTISVALGQRRHVVAEREANVEVADRARAEQVTAWVAETAHSDQQGSYLGVVVINNGSTLVRDVDLVVTVKNGESPLELRNREAVIPPGTWFLPINRAHAEDRGEAMSPTPGSEPSSDWAAAVAVDTSGHLRVDLPDDDRPRAPLTSHVLGVHLPITVDGQKRPYYEVQLLRFTLDGAQWWRDGGGRLSRSIPPAEAARTANWESEFSPLASVPRPPSEGPKQIHRKDPGVQSFISQFAARLTGRNADDISRNVRYATAEPLRGVGIGALRISRAGQGIAFYESDSPDAPTVLWLSGNTNRMPAVIDFVEEWRERAERQSVGPLISELVDYKDPIEMADQFVARLPSHLAEVVPASA</sequence>
<evidence type="ECO:0000256" key="1">
    <source>
        <dbReference type="SAM" id="MobiDB-lite"/>
    </source>
</evidence>
<gene>
    <name evidence="3" type="ORF">H9633_05130</name>
</gene>
<name>A0ABR8W3V0_9MICO</name>
<reference evidence="3 4" key="1">
    <citation type="submission" date="2020-08" db="EMBL/GenBank/DDBJ databases">
        <title>A Genomic Blueprint of the Chicken Gut Microbiome.</title>
        <authorList>
            <person name="Gilroy R."/>
            <person name="Ravi A."/>
            <person name="Getino M."/>
            <person name="Pursley I."/>
            <person name="Horton D.L."/>
            <person name="Alikhan N.-F."/>
            <person name="Baker D."/>
            <person name="Gharbi K."/>
            <person name="Hall N."/>
            <person name="Watson M."/>
            <person name="Adriaenssens E.M."/>
            <person name="Foster-Nyarko E."/>
            <person name="Jarju S."/>
            <person name="Secka A."/>
            <person name="Antonio M."/>
            <person name="Oren A."/>
            <person name="Chaudhuri R."/>
            <person name="La Ragione R.M."/>
            <person name="Hildebrand F."/>
            <person name="Pallen M.J."/>
        </authorList>
    </citation>
    <scope>NUCLEOTIDE SEQUENCE [LARGE SCALE GENOMIC DNA]</scope>
    <source>
        <strain evidence="3 4">Re1</strain>
    </source>
</reference>
<organism evidence="3 4">
    <name type="scientific">Microbacterium commune</name>
    <dbReference type="NCBI Taxonomy" id="2762219"/>
    <lineage>
        <taxon>Bacteria</taxon>
        <taxon>Bacillati</taxon>
        <taxon>Actinomycetota</taxon>
        <taxon>Actinomycetes</taxon>
        <taxon>Micrococcales</taxon>
        <taxon>Microbacteriaceae</taxon>
        <taxon>Microbacterium</taxon>
    </lineage>
</organism>
<protein>
    <submittedName>
        <fullName evidence="3">Uncharacterized protein</fullName>
    </submittedName>
</protein>
<keyword evidence="2" id="KW-0472">Membrane</keyword>
<keyword evidence="4" id="KW-1185">Reference proteome</keyword>
<keyword evidence="2" id="KW-0812">Transmembrane</keyword>
<feature type="transmembrane region" description="Helical" evidence="2">
    <location>
        <begin position="69"/>
        <end position="90"/>
    </location>
</feature>
<comment type="caution">
    <text evidence="3">The sequence shown here is derived from an EMBL/GenBank/DDBJ whole genome shotgun (WGS) entry which is preliminary data.</text>
</comment>